<evidence type="ECO:0000313" key="1">
    <source>
        <dbReference type="EMBL" id="AFJ01364.1"/>
    </source>
</evidence>
<reference evidence="1 2" key="1">
    <citation type="journal article" date="2012" name="J. Bacteriol.">
        <title>Complete genome sequences of Methylophaga sp. strain JAM1 and Methylophaga sp. strain JAM7.</title>
        <authorList>
            <person name="Villeneuve C."/>
            <person name="Martineau C."/>
            <person name="Mauffrey F."/>
            <person name="Villemur R."/>
        </authorList>
    </citation>
    <scope>NUCLEOTIDE SEQUENCE [LARGE SCALE GENOMIC DNA]</scope>
    <source>
        <strain evidence="1 2">JAM7</strain>
    </source>
</reference>
<dbReference type="Proteomes" id="UP000009145">
    <property type="component" value="Chromosome"/>
</dbReference>
<proteinExistence type="predicted"/>
<keyword evidence="2" id="KW-1185">Reference proteome</keyword>
<dbReference type="PATRIC" id="fig|754477.3.peg.183"/>
<sequence>MKKHQFVIENEQYACVISNITTDKNNFSIPIFYAINRLKQDKGDV</sequence>
<name>I1YEM1_METFJ</name>
<accession>I1YEM1</accession>
<dbReference type="EMBL" id="CP003380">
    <property type="protein sequence ID" value="AFJ01364.1"/>
    <property type="molecule type" value="Genomic_DNA"/>
</dbReference>
<organism evidence="1 2">
    <name type="scientific">Methylophaga frappieri (strain ATCC BAA-2434 / DSM 25690 / JAM7)</name>
    <dbReference type="NCBI Taxonomy" id="754477"/>
    <lineage>
        <taxon>Bacteria</taxon>
        <taxon>Pseudomonadati</taxon>
        <taxon>Pseudomonadota</taxon>
        <taxon>Gammaproteobacteria</taxon>
        <taxon>Thiotrichales</taxon>
        <taxon>Piscirickettsiaceae</taxon>
        <taxon>Methylophaga</taxon>
    </lineage>
</organism>
<dbReference type="AlphaFoldDB" id="I1YEM1"/>
<evidence type="ECO:0000313" key="2">
    <source>
        <dbReference type="Proteomes" id="UP000009145"/>
    </source>
</evidence>
<gene>
    <name evidence="1" type="ordered locus">Q7C_183</name>
</gene>
<dbReference type="KEGG" id="mec:Q7C_183"/>
<dbReference type="HOGENOM" id="CLU_3201901_0_0_6"/>
<protein>
    <submittedName>
        <fullName evidence="1">Uncharacterized protein</fullName>
    </submittedName>
</protein>
<dbReference type="STRING" id="754477.Q7C_183"/>